<proteinExistence type="predicted"/>
<accession>A0AAV7NWA2</accession>
<feature type="region of interest" description="Disordered" evidence="1">
    <location>
        <begin position="67"/>
        <end position="97"/>
    </location>
</feature>
<comment type="caution">
    <text evidence="2">The sequence shown here is derived from an EMBL/GenBank/DDBJ whole genome shotgun (WGS) entry which is preliminary data.</text>
</comment>
<evidence type="ECO:0000313" key="3">
    <source>
        <dbReference type="Proteomes" id="UP001066276"/>
    </source>
</evidence>
<keyword evidence="3" id="KW-1185">Reference proteome</keyword>
<feature type="region of interest" description="Disordered" evidence="1">
    <location>
        <begin position="1"/>
        <end position="47"/>
    </location>
</feature>
<evidence type="ECO:0000256" key="1">
    <source>
        <dbReference type="SAM" id="MobiDB-lite"/>
    </source>
</evidence>
<dbReference type="Proteomes" id="UP001066276">
    <property type="component" value="Chromosome 8"/>
</dbReference>
<name>A0AAV7NWA2_PLEWA</name>
<dbReference type="EMBL" id="JANPWB010000012">
    <property type="protein sequence ID" value="KAJ1120353.1"/>
    <property type="molecule type" value="Genomic_DNA"/>
</dbReference>
<organism evidence="2 3">
    <name type="scientific">Pleurodeles waltl</name>
    <name type="common">Iberian ribbed newt</name>
    <dbReference type="NCBI Taxonomy" id="8319"/>
    <lineage>
        <taxon>Eukaryota</taxon>
        <taxon>Metazoa</taxon>
        <taxon>Chordata</taxon>
        <taxon>Craniata</taxon>
        <taxon>Vertebrata</taxon>
        <taxon>Euteleostomi</taxon>
        <taxon>Amphibia</taxon>
        <taxon>Batrachia</taxon>
        <taxon>Caudata</taxon>
        <taxon>Salamandroidea</taxon>
        <taxon>Salamandridae</taxon>
        <taxon>Pleurodelinae</taxon>
        <taxon>Pleurodeles</taxon>
    </lineage>
</organism>
<protein>
    <submittedName>
        <fullName evidence="2">Uncharacterized protein</fullName>
    </submittedName>
</protein>
<sequence>MVGPRRTRPGRWLTSLASGCGRPAGGQPKGCCRTSLGRERPGGPPRRRAALRSRYLGARACPPVSGAGWDLDPGVRRRRPLGVGPEPRGLRRGGPCGAEEVEKNELARLLQY</sequence>
<gene>
    <name evidence="2" type="ORF">NDU88_008523</name>
</gene>
<dbReference type="AlphaFoldDB" id="A0AAV7NWA2"/>
<reference evidence="2" key="1">
    <citation type="journal article" date="2022" name="bioRxiv">
        <title>Sequencing and chromosome-scale assembly of the giantPleurodeles waltlgenome.</title>
        <authorList>
            <person name="Brown T."/>
            <person name="Elewa A."/>
            <person name="Iarovenko S."/>
            <person name="Subramanian E."/>
            <person name="Araus A.J."/>
            <person name="Petzold A."/>
            <person name="Susuki M."/>
            <person name="Suzuki K.-i.T."/>
            <person name="Hayashi T."/>
            <person name="Toyoda A."/>
            <person name="Oliveira C."/>
            <person name="Osipova E."/>
            <person name="Leigh N.D."/>
            <person name="Simon A."/>
            <person name="Yun M.H."/>
        </authorList>
    </citation>
    <scope>NUCLEOTIDE SEQUENCE</scope>
    <source>
        <strain evidence="2">20211129_DDA</strain>
        <tissue evidence="2">Liver</tissue>
    </source>
</reference>
<evidence type="ECO:0000313" key="2">
    <source>
        <dbReference type="EMBL" id="KAJ1120353.1"/>
    </source>
</evidence>